<dbReference type="AlphaFoldDB" id="A0A0N4VNR5"/>
<evidence type="ECO:0000313" key="10">
    <source>
        <dbReference type="WBParaSite" id="EVEC_0001263301-mRNA-1"/>
    </source>
</evidence>
<dbReference type="SMART" id="SM01372">
    <property type="entry name" value="E2F_TDP"/>
    <property type="match status" value="2"/>
</dbReference>
<organism evidence="10">
    <name type="scientific">Enterobius vermicularis</name>
    <name type="common">Human pinworm</name>
    <dbReference type="NCBI Taxonomy" id="51028"/>
    <lineage>
        <taxon>Eukaryota</taxon>
        <taxon>Metazoa</taxon>
        <taxon>Ecdysozoa</taxon>
        <taxon>Nematoda</taxon>
        <taxon>Chromadorea</taxon>
        <taxon>Rhabditida</taxon>
        <taxon>Spirurina</taxon>
        <taxon>Oxyuridomorpha</taxon>
        <taxon>Oxyuroidea</taxon>
        <taxon>Oxyuridae</taxon>
        <taxon>Enterobius</taxon>
    </lineage>
</organism>
<dbReference type="InterPro" id="IPR036390">
    <property type="entry name" value="WH_DNA-bd_sf"/>
</dbReference>
<gene>
    <name evidence="8" type="ORF">EVEC_LOCUS11811</name>
</gene>
<dbReference type="PANTHER" id="PTHR12081:SF7">
    <property type="entry name" value="TRANSCRIPTION FACTOR EFL-3"/>
    <property type="match status" value="1"/>
</dbReference>
<protein>
    <submittedName>
        <fullName evidence="10">E2F_TDP domain-containing protein</fullName>
    </submittedName>
</protein>
<dbReference type="EMBL" id="UXUI01012745">
    <property type="protein sequence ID" value="VDD97060.1"/>
    <property type="molecule type" value="Genomic_DNA"/>
</dbReference>
<sequence length="590" mass="65224">MYQIIARRLERSNRKDAHELEEDEEIDVISNDENSRLSQGTNISACSSSQVMDLSVSSQASCSSFARPTLSRNSSLIKLSRKQSMGGSATEDNESEDGEGASRKEKSLGLLCKKFLSAMGEEAKSGKDVHLESVAKKMKAMSKTNKSYYRWHGLGELPQLMAFLQQQAEEENLLNRIRRVEQAMCSFTELSSNSKRSNGDIVGTLVSSRTGARSESSENLATAQSDVHGCNSPPSLPKTNSARDRNSKNSLAQLCRRFLMVLLCNPKDMRRVSLDVASTVLIKDPESEGFEPPSRSRCRRLYDIANVLVAMGIIKKVHYLFGTKKIPLFVYSGPEPEADANCFLEKDGNKENLVRRAAAEGGEGSSEIPRKRPSYVDLRGSNNIAQKSEKSFVKQKSDLDLLAVASEQRRKEFIETEKVSQKAREFEDENTAPLNQAVKMVRMSSGTVIVKPEPKKLVKPETCSSAVEVTESSPERGKRVILKSSENCHLFDPKQPHAFQKIEQFHPSLNFGYLPGSPLLTNLNLRQTNCQSLGILSNYPAVQAFASAYSVNALLAAPVTASANRTQPYTVLQPKRTEGGISYVFKNSSV</sequence>
<dbReference type="WBParaSite" id="EVEC_0001263301-mRNA-1">
    <property type="protein sequence ID" value="EVEC_0001263301-mRNA-1"/>
    <property type="gene ID" value="EVEC_0001263301"/>
</dbReference>
<reference evidence="10" key="1">
    <citation type="submission" date="2017-02" db="UniProtKB">
        <authorList>
            <consortium name="WormBaseParasite"/>
        </authorList>
    </citation>
    <scope>IDENTIFICATION</scope>
</reference>
<dbReference type="InterPro" id="IPR036388">
    <property type="entry name" value="WH-like_DNA-bd_sf"/>
</dbReference>
<feature type="region of interest" description="Disordered" evidence="6">
    <location>
        <begin position="207"/>
        <end position="246"/>
    </location>
</feature>
<comment type="subcellular location">
    <subcellularLocation>
        <location evidence="5">Nucleus</location>
    </subcellularLocation>
</comment>
<comment type="similarity">
    <text evidence="1 5">Belongs to the E2F/DP family.</text>
</comment>
<evidence type="ECO:0000256" key="1">
    <source>
        <dbReference type="ARBA" id="ARBA00010940"/>
    </source>
</evidence>
<accession>A0A0N4VNR5</accession>
<dbReference type="OrthoDB" id="5318at2759"/>
<keyword evidence="5" id="KW-0539">Nucleus</keyword>
<dbReference type="Pfam" id="PF02319">
    <property type="entry name" value="WHD_E2F_TDP"/>
    <property type="match status" value="1"/>
</dbReference>
<dbReference type="SUPFAM" id="SSF46785">
    <property type="entry name" value="Winged helix' DNA-binding domain"/>
    <property type="match status" value="1"/>
</dbReference>
<feature type="compositionally biased region" description="Polar residues" evidence="6">
    <location>
        <begin position="76"/>
        <end position="87"/>
    </location>
</feature>
<reference evidence="8 9" key="2">
    <citation type="submission" date="2018-10" db="EMBL/GenBank/DDBJ databases">
        <authorList>
            <consortium name="Pathogen Informatics"/>
        </authorList>
    </citation>
    <scope>NUCLEOTIDE SEQUENCE [LARGE SCALE GENOMIC DNA]</scope>
</reference>
<feature type="domain" description="E2F/DP family winged-helix DNA-binding" evidence="7">
    <location>
        <begin position="246"/>
        <end position="333"/>
    </location>
</feature>
<evidence type="ECO:0000256" key="3">
    <source>
        <dbReference type="ARBA" id="ARBA00023125"/>
    </source>
</evidence>
<evidence type="ECO:0000313" key="9">
    <source>
        <dbReference type="Proteomes" id="UP000274131"/>
    </source>
</evidence>
<keyword evidence="2 5" id="KW-0805">Transcription regulation</keyword>
<evidence type="ECO:0000256" key="4">
    <source>
        <dbReference type="ARBA" id="ARBA00023163"/>
    </source>
</evidence>
<dbReference type="GO" id="GO:0000978">
    <property type="term" value="F:RNA polymerase II cis-regulatory region sequence-specific DNA binding"/>
    <property type="evidence" value="ECO:0007669"/>
    <property type="project" value="InterPro"/>
</dbReference>
<evidence type="ECO:0000256" key="2">
    <source>
        <dbReference type="ARBA" id="ARBA00023015"/>
    </source>
</evidence>
<dbReference type="InterPro" id="IPR003316">
    <property type="entry name" value="E2F_WHTH_DNA-bd_dom"/>
</dbReference>
<dbReference type="STRING" id="51028.A0A0N4VNR5"/>
<name>A0A0N4VNR5_ENTVE</name>
<feature type="region of interest" description="Disordered" evidence="6">
    <location>
        <begin position="13"/>
        <end position="40"/>
    </location>
</feature>
<dbReference type="FunFam" id="1.10.10.10:FF:000629">
    <property type="entry name" value="Transcription factor E2F/dimerization partner"/>
    <property type="match status" value="1"/>
</dbReference>
<feature type="domain" description="E2F/DP family winged-helix DNA-binding" evidence="7">
    <location>
        <begin position="103"/>
        <end position="153"/>
    </location>
</feature>
<keyword evidence="9" id="KW-1185">Reference proteome</keyword>
<keyword evidence="3 5" id="KW-0238">DNA-binding</keyword>
<dbReference type="InterPro" id="IPR015633">
    <property type="entry name" value="E2F"/>
</dbReference>
<proteinExistence type="inferred from homology"/>
<keyword evidence="4 5" id="KW-0804">Transcription</keyword>
<feature type="compositionally biased region" description="Polar residues" evidence="6">
    <location>
        <begin position="207"/>
        <end position="225"/>
    </location>
</feature>
<evidence type="ECO:0000256" key="6">
    <source>
        <dbReference type="SAM" id="MobiDB-lite"/>
    </source>
</evidence>
<dbReference type="Gene3D" id="1.10.10.10">
    <property type="entry name" value="Winged helix-like DNA-binding domain superfamily/Winged helix DNA-binding domain"/>
    <property type="match status" value="2"/>
</dbReference>
<feature type="region of interest" description="Disordered" evidence="6">
    <location>
        <begin position="76"/>
        <end position="104"/>
    </location>
</feature>
<evidence type="ECO:0000259" key="7">
    <source>
        <dbReference type="SMART" id="SM01372"/>
    </source>
</evidence>
<dbReference type="GO" id="GO:0000981">
    <property type="term" value="F:DNA-binding transcription factor activity, RNA polymerase II-specific"/>
    <property type="evidence" value="ECO:0007669"/>
    <property type="project" value="TreeGrafter"/>
</dbReference>
<dbReference type="GO" id="GO:0090575">
    <property type="term" value="C:RNA polymerase II transcription regulator complex"/>
    <property type="evidence" value="ECO:0007669"/>
    <property type="project" value="TreeGrafter"/>
</dbReference>
<evidence type="ECO:0000313" key="8">
    <source>
        <dbReference type="EMBL" id="VDD97060.1"/>
    </source>
</evidence>
<dbReference type="PANTHER" id="PTHR12081">
    <property type="entry name" value="TRANSCRIPTION FACTOR E2F"/>
    <property type="match status" value="1"/>
</dbReference>
<evidence type="ECO:0000256" key="5">
    <source>
        <dbReference type="RuleBase" id="RU003796"/>
    </source>
</evidence>
<dbReference type="Proteomes" id="UP000274131">
    <property type="component" value="Unassembled WGS sequence"/>
</dbReference>